<evidence type="ECO:0000313" key="10">
    <source>
        <dbReference type="Proteomes" id="UP001597460"/>
    </source>
</evidence>
<evidence type="ECO:0000256" key="2">
    <source>
        <dbReference type="ARBA" id="ARBA00021310"/>
    </source>
</evidence>
<keyword evidence="4 7" id="KW-0233">DNA recombination</keyword>
<proteinExistence type="inferred from homology"/>
<keyword evidence="3 7" id="KW-0227">DNA damage</keyword>
<dbReference type="Proteomes" id="UP001597460">
    <property type="component" value="Unassembled WGS sequence"/>
</dbReference>
<comment type="caution">
    <text evidence="9">The sequence shown here is derived from an EMBL/GenBank/DDBJ whole genome shotgun (WGS) entry which is preliminary data.</text>
</comment>
<evidence type="ECO:0000256" key="4">
    <source>
        <dbReference type="ARBA" id="ARBA00023172"/>
    </source>
</evidence>
<name>A0ABW5JKJ3_9BACT</name>
<protein>
    <recommendedName>
        <fullName evidence="2 7">DNA repair protein RecO</fullName>
    </recommendedName>
    <alternativeName>
        <fullName evidence="6 7">Recombination protein O</fullName>
    </alternativeName>
</protein>
<dbReference type="InterPro" id="IPR042242">
    <property type="entry name" value="RecO_C"/>
</dbReference>
<feature type="domain" description="DNA replication/recombination mediator RecO N-terminal" evidence="8">
    <location>
        <begin position="1"/>
        <end position="77"/>
    </location>
</feature>
<gene>
    <name evidence="7 9" type="primary">recO</name>
    <name evidence="9" type="ORF">ACFSVN_06615</name>
</gene>
<dbReference type="EMBL" id="JBHULI010000024">
    <property type="protein sequence ID" value="MFD2532112.1"/>
    <property type="molecule type" value="Genomic_DNA"/>
</dbReference>
<dbReference type="InterPro" id="IPR012340">
    <property type="entry name" value="NA-bd_OB-fold"/>
</dbReference>
<evidence type="ECO:0000256" key="1">
    <source>
        <dbReference type="ARBA" id="ARBA00007452"/>
    </source>
</evidence>
<dbReference type="PANTHER" id="PTHR33991">
    <property type="entry name" value="DNA REPAIR PROTEIN RECO"/>
    <property type="match status" value="1"/>
</dbReference>
<keyword evidence="10" id="KW-1185">Reference proteome</keyword>
<dbReference type="PANTHER" id="PTHR33991:SF1">
    <property type="entry name" value="DNA REPAIR PROTEIN RECO"/>
    <property type="match status" value="1"/>
</dbReference>
<reference evidence="10" key="1">
    <citation type="journal article" date="2019" name="Int. J. Syst. Evol. Microbiol.">
        <title>The Global Catalogue of Microorganisms (GCM) 10K type strain sequencing project: providing services to taxonomists for standard genome sequencing and annotation.</title>
        <authorList>
            <consortium name="The Broad Institute Genomics Platform"/>
            <consortium name="The Broad Institute Genome Sequencing Center for Infectious Disease"/>
            <person name="Wu L."/>
            <person name="Ma J."/>
        </authorList>
    </citation>
    <scope>NUCLEOTIDE SEQUENCE [LARGE SCALE GENOMIC DNA]</scope>
    <source>
        <strain evidence="10">KCTC 52042</strain>
    </source>
</reference>
<evidence type="ECO:0000256" key="7">
    <source>
        <dbReference type="HAMAP-Rule" id="MF_00201"/>
    </source>
</evidence>
<evidence type="ECO:0000313" key="9">
    <source>
        <dbReference type="EMBL" id="MFD2532112.1"/>
    </source>
</evidence>
<evidence type="ECO:0000256" key="3">
    <source>
        <dbReference type="ARBA" id="ARBA00022763"/>
    </source>
</evidence>
<comment type="function">
    <text evidence="7">Involved in DNA repair and RecF pathway recombination.</text>
</comment>
<comment type="similarity">
    <text evidence="1 7">Belongs to the RecO family.</text>
</comment>
<sequence length="242" mass="27567">MIAHTKAIILRVIDYQESSKILTVLTEEHGKIALIAKGTKKPKNKLAGILEIGAVLDVVYYYKQSRGVQTLTEASVHYSTESFRKDFERAAILYSTLELLSQLLHEHEVNEPIFTFALNFIQWLGDAEETYPSVFTYVQIRLAEITGIGLVSALTRIPEMAYLNISSGNISEQPEEELSYKLTEAQTRFIILAMSGKSKKIFSVGLENGELKQLVHHIDVYFKYHIEGYQERRSDAIFEQML</sequence>
<dbReference type="Pfam" id="PF02565">
    <property type="entry name" value="RecO_C"/>
    <property type="match status" value="1"/>
</dbReference>
<dbReference type="Pfam" id="PF11967">
    <property type="entry name" value="RecO_N"/>
    <property type="match status" value="1"/>
</dbReference>
<keyword evidence="5 7" id="KW-0234">DNA repair</keyword>
<dbReference type="Gene3D" id="2.40.50.140">
    <property type="entry name" value="Nucleic acid-binding proteins"/>
    <property type="match status" value="1"/>
</dbReference>
<dbReference type="HAMAP" id="MF_00201">
    <property type="entry name" value="RecO"/>
    <property type="match status" value="1"/>
</dbReference>
<accession>A0ABW5JKJ3</accession>
<evidence type="ECO:0000256" key="6">
    <source>
        <dbReference type="ARBA" id="ARBA00033409"/>
    </source>
</evidence>
<dbReference type="RefSeq" id="WP_390300266.1">
    <property type="nucleotide sequence ID" value="NZ_JBHULI010000024.1"/>
</dbReference>
<dbReference type="SUPFAM" id="SSF50249">
    <property type="entry name" value="Nucleic acid-binding proteins"/>
    <property type="match status" value="1"/>
</dbReference>
<organism evidence="9 10">
    <name type="scientific">Gracilimonas halophila</name>
    <dbReference type="NCBI Taxonomy" id="1834464"/>
    <lineage>
        <taxon>Bacteria</taxon>
        <taxon>Pseudomonadati</taxon>
        <taxon>Balneolota</taxon>
        <taxon>Balneolia</taxon>
        <taxon>Balneolales</taxon>
        <taxon>Balneolaceae</taxon>
        <taxon>Gracilimonas</taxon>
    </lineage>
</organism>
<dbReference type="NCBIfam" id="TIGR00613">
    <property type="entry name" value="reco"/>
    <property type="match status" value="1"/>
</dbReference>
<evidence type="ECO:0000256" key="5">
    <source>
        <dbReference type="ARBA" id="ARBA00023204"/>
    </source>
</evidence>
<dbReference type="SUPFAM" id="SSF57863">
    <property type="entry name" value="ArfGap/RecO-like zinc finger"/>
    <property type="match status" value="1"/>
</dbReference>
<evidence type="ECO:0000259" key="8">
    <source>
        <dbReference type="Pfam" id="PF11967"/>
    </source>
</evidence>
<dbReference type="Gene3D" id="1.20.1440.120">
    <property type="entry name" value="Recombination protein O, C-terminal domain"/>
    <property type="match status" value="1"/>
</dbReference>
<dbReference type="InterPro" id="IPR022572">
    <property type="entry name" value="DNA_rep/recomb_RecO_N"/>
</dbReference>
<dbReference type="InterPro" id="IPR037278">
    <property type="entry name" value="ARFGAP/RecO"/>
</dbReference>
<dbReference type="InterPro" id="IPR003717">
    <property type="entry name" value="RecO"/>
</dbReference>